<accession>C0CJA5</accession>
<name>C0CJA5_BLAHS</name>
<dbReference type="GO" id="GO:0031119">
    <property type="term" value="P:tRNA pseudouridine synthesis"/>
    <property type="evidence" value="ECO:0007669"/>
    <property type="project" value="UniProtKB-UniRule"/>
</dbReference>
<dbReference type="eggNOG" id="COG0130">
    <property type="taxonomic scope" value="Bacteria"/>
</dbReference>
<dbReference type="InterPro" id="IPR020103">
    <property type="entry name" value="PsdUridine_synth_cat_dom_sf"/>
</dbReference>
<dbReference type="EC" id="5.4.99.25" evidence="5"/>
<dbReference type="HAMAP" id="MF_01080">
    <property type="entry name" value="TruB_bact"/>
    <property type="match status" value="1"/>
</dbReference>
<evidence type="ECO:0000313" key="9">
    <source>
        <dbReference type="Proteomes" id="UP000003100"/>
    </source>
</evidence>
<dbReference type="InterPro" id="IPR002501">
    <property type="entry name" value="PsdUridine_synth_N"/>
</dbReference>
<evidence type="ECO:0000256" key="4">
    <source>
        <dbReference type="ARBA" id="ARBA00023235"/>
    </source>
</evidence>
<feature type="domain" description="tRNA pseudouridylate synthase B C-terminal" evidence="7">
    <location>
        <begin position="171"/>
        <end position="229"/>
    </location>
</feature>
<dbReference type="GO" id="GO:0003723">
    <property type="term" value="F:RNA binding"/>
    <property type="evidence" value="ECO:0007669"/>
    <property type="project" value="InterPro"/>
</dbReference>
<organism evidence="8 9">
    <name type="scientific">Blautia hydrogenotrophica (strain DSM 10507 / JCM 14656 / S5a33)</name>
    <name type="common">Ruminococcus hydrogenotrophicus</name>
    <dbReference type="NCBI Taxonomy" id="476272"/>
    <lineage>
        <taxon>Bacteria</taxon>
        <taxon>Bacillati</taxon>
        <taxon>Bacillota</taxon>
        <taxon>Clostridia</taxon>
        <taxon>Lachnospirales</taxon>
        <taxon>Lachnospiraceae</taxon>
        <taxon>Blautia</taxon>
    </lineage>
</organism>
<evidence type="ECO:0000256" key="3">
    <source>
        <dbReference type="ARBA" id="ARBA00022694"/>
    </source>
</evidence>
<keyword evidence="9" id="KW-1185">Reference proteome</keyword>
<evidence type="ECO:0000313" key="8">
    <source>
        <dbReference type="EMBL" id="EEG50153.1"/>
    </source>
</evidence>
<dbReference type="Proteomes" id="UP000003100">
    <property type="component" value="Unassembled WGS sequence"/>
</dbReference>
<dbReference type="GO" id="GO:1990481">
    <property type="term" value="P:mRNA pseudouridine synthesis"/>
    <property type="evidence" value="ECO:0007669"/>
    <property type="project" value="TreeGrafter"/>
</dbReference>
<evidence type="ECO:0000259" key="6">
    <source>
        <dbReference type="Pfam" id="PF01509"/>
    </source>
</evidence>
<evidence type="ECO:0000256" key="1">
    <source>
        <dbReference type="ARBA" id="ARBA00000385"/>
    </source>
</evidence>
<comment type="similarity">
    <text evidence="2 5">Belongs to the pseudouridine synthase TruB family. Type 1 subfamily.</text>
</comment>
<dbReference type="SUPFAM" id="SSF55120">
    <property type="entry name" value="Pseudouridine synthase"/>
    <property type="match status" value="1"/>
</dbReference>
<dbReference type="AlphaFoldDB" id="C0CJA5"/>
<dbReference type="GeneID" id="86821404"/>
<keyword evidence="4 5" id="KW-0413">Isomerase</keyword>
<dbReference type="FunFam" id="3.30.2350.10:FF:000011">
    <property type="entry name" value="tRNA pseudouridine synthase B"/>
    <property type="match status" value="1"/>
</dbReference>
<gene>
    <name evidence="5" type="primary">truB</name>
    <name evidence="8" type="ORF">RUMHYD_00923</name>
</gene>
<feature type="active site" description="Nucleophile" evidence="5">
    <location>
        <position position="38"/>
    </location>
</feature>
<dbReference type="Gene3D" id="3.30.2350.10">
    <property type="entry name" value="Pseudouridine synthase"/>
    <property type="match status" value="1"/>
</dbReference>
<evidence type="ECO:0000259" key="7">
    <source>
        <dbReference type="Pfam" id="PF16198"/>
    </source>
</evidence>
<sequence>MDGVINIYKERGFTSHDVVAKLRGVLRQKKIGHTGTLDPDAVGVLPVCLGKGTKICEFLSDEDKTYRAVLRLGVTTDTQDHTGKVLRERSVDVTEEQVREVIEEFEGKQMQLPPMYSALKVNGRKLYELAREGREVERKAREVYFYEIEILRIELPLVEMKVTCSKGTYIRTLCHDIGEKLGCGGCMQELTRTRVGTFYLEDSLTLAQVERLAREGTLEQEVVPVEEMFQGLLRICCPESLDKCVHNGNPVSVSDLGRYFQGQIRMCDSHGVFIGIYQWREDRKRYYPVKMFYP</sequence>
<dbReference type="Pfam" id="PF01509">
    <property type="entry name" value="TruB_N"/>
    <property type="match status" value="1"/>
</dbReference>
<dbReference type="PANTHER" id="PTHR13767:SF2">
    <property type="entry name" value="PSEUDOURIDYLATE SYNTHASE TRUB1"/>
    <property type="match status" value="1"/>
</dbReference>
<dbReference type="PANTHER" id="PTHR13767">
    <property type="entry name" value="TRNA-PSEUDOURIDINE SYNTHASE"/>
    <property type="match status" value="1"/>
</dbReference>
<dbReference type="NCBIfam" id="TIGR00431">
    <property type="entry name" value="TruB"/>
    <property type="match status" value="1"/>
</dbReference>
<evidence type="ECO:0000256" key="2">
    <source>
        <dbReference type="ARBA" id="ARBA00005642"/>
    </source>
</evidence>
<dbReference type="RefSeq" id="WP_005946534.1">
    <property type="nucleotide sequence ID" value="NZ_CP136423.1"/>
</dbReference>
<feature type="domain" description="Pseudouridine synthase II N-terminal" evidence="6">
    <location>
        <begin position="24"/>
        <end position="170"/>
    </location>
</feature>
<reference evidence="8 9" key="1">
    <citation type="submission" date="2009-01" db="EMBL/GenBank/DDBJ databases">
        <authorList>
            <person name="Fulton L."/>
            <person name="Clifton S."/>
            <person name="Fulton B."/>
            <person name="Xu J."/>
            <person name="Minx P."/>
            <person name="Pepin K.H."/>
            <person name="Johnson M."/>
            <person name="Bhonagiri V."/>
            <person name="Nash W.E."/>
            <person name="Mardis E.R."/>
            <person name="Wilson R.K."/>
        </authorList>
    </citation>
    <scope>NUCLEOTIDE SEQUENCE [LARGE SCALE GENOMIC DNA]</scope>
    <source>
        <strain evidence="9">DSM 10507 / JCM 14656 / S5a33</strain>
    </source>
</reference>
<proteinExistence type="inferred from homology"/>
<dbReference type="Pfam" id="PF16198">
    <property type="entry name" value="TruB_C_2"/>
    <property type="match status" value="1"/>
</dbReference>
<dbReference type="EMBL" id="ACBZ01000040">
    <property type="protein sequence ID" value="EEG50153.1"/>
    <property type="molecule type" value="Genomic_DNA"/>
</dbReference>
<comment type="catalytic activity">
    <reaction evidence="1 5">
        <text>uridine(55) in tRNA = pseudouridine(55) in tRNA</text>
        <dbReference type="Rhea" id="RHEA:42532"/>
        <dbReference type="Rhea" id="RHEA-COMP:10101"/>
        <dbReference type="Rhea" id="RHEA-COMP:10102"/>
        <dbReference type="ChEBI" id="CHEBI:65314"/>
        <dbReference type="ChEBI" id="CHEBI:65315"/>
        <dbReference type="EC" id="5.4.99.25"/>
    </reaction>
</comment>
<evidence type="ECO:0000256" key="5">
    <source>
        <dbReference type="HAMAP-Rule" id="MF_01080"/>
    </source>
</evidence>
<dbReference type="GO" id="GO:0160148">
    <property type="term" value="F:tRNA pseudouridine(55) synthase activity"/>
    <property type="evidence" value="ECO:0007669"/>
    <property type="project" value="UniProtKB-EC"/>
</dbReference>
<reference evidence="8 9" key="2">
    <citation type="submission" date="2009-02" db="EMBL/GenBank/DDBJ databases">
        <title>Draft genome sequence of Blautia hydrogenotrophica DSM 10507 (Ruminococcus hydrogenotrophicus DSM 10507).</title>
        <authorList>
            <person name="Sudarsanam P."/>
            <person name="Ley R."/>
            <person name="Guruge J."/>
            <person name="Turnbaugh P.J."/>
            <person name="Mahowald M."/>
            <person name="Liep D."/>
            <person name="Gordon J."/>
        </authorList>
    </citation>
    <scope>NUCLEOTIDE SEQUENCE [LARGE SCALE GENOMIC DNA]</scope>
    <source>
        <strain evidence="9">DSM 10507 / JCM 14656 / S5a33</strain>
    </source>
</reference>
<dbReference type="CDD" id="cd02573">
    <property type="entry name" value="PseudoU_synth_EcTruB"/>
    <property type="match status" value="1"/>
</dbReference>
<protein>
    <recommendedName>
        <fullName evidence="5">tRNA pseudouridine synthase B</fullName>
        <ecNumber evidence="5">5.4.99.25</ecNumber>
    </recommendedName>
    <alternativeName>
        <fullName evidence="5">tRNA pseudouridine(55) synthase</fullName>
        <shortName evidence="5">Psi55 synthase</shortName>
    </alternativeName>
    <alternativeName>
        <fullName evidence="5">tRNA pseudouridylate synthase</fullName>
    </alternativeName>
    <alternativeName>
        <fullName evidence="5">tRNA-uridine isomerase</fullName>
    </alternativeName>
</protein>
<dbReference type="InterPro" id="IPR032819">
    <property type="entry name" value="TruB_C"/>
</dbReference>
<dbReference type="InterPro" id="IPR014780">
    <property type="entry name" value="tRNA_psdUridine_synth_TruB"/>
</dbReference>
<comment type="function">
    <text evidence="5">Responsible for synthesis of pseudouridine from uracil-55 in the psi GC loop of transfer RNAs.</text>
</comment>
<dbReference type="HOGENOM" id="CLU_032087_0_1_9"/>
<keyword evidence="3 5" id="KW-0819">tRNA processing</keyword>
<dbReference type="PATRIC" id="fig|476272.21.peg.3933"/>